<accession>A0ACC1T2I4</accession>
<sequence length="348" mass="39699">MRLSTCCRDANEAVHRYIRSTLDVNRLLRPFFTNAVAFRNLQARAGMLISGSAVLQFFLRIRRTDSTLVLYIYVDQLPDVTQWLLQAGYRLLIHEFRVSTTFSSSPDVSRFRNSPGLLSQAVNTLTFKRKGASTTINVVSSPCLSPIQMILLSRSTGMLNLVTQDMAYCMYPRATLEGRCSLLLQCEAPAQQATKEDDRIPDLQYIASAHQSGSMLTFRFGQSRWLNDRNSWSVPLDTILVTVPCQDDGIQFTSWRLMEAPQIRLAYEAITYPCFRRTYIVGDPTIRAMCTLFMLMYNAVLRSHGLFCTFDQDIQHFIVQFASSDRDKDLHVAEILDVRYLGQLFCSV</sequence>
<proteinExistence type="predicted"/>
<reference evidence="1" key="1">
    <citation type="submission" date="2022-07" db="EMBL/GenBank/DDBJ databases">
        <title>Genome Sequence of Phlebia brevispora.</title>
        <authorList>
            <person name="Buettner E."/>
        </authorList>
    </citation>
    <scope>NUCLEOTIDE SEQUENCE</scope>
    <source>
        <strain evidence="1">MPL23</strain>
    </source>
</reference>
<evidence type="ECO:0000313" key="1">
    <source>
        <dbReference type="EMBL" id="KAJ3551636.1"/>
    </source>
</evidence>
<comment type="caution">
    <text evidence="1">The sequence shown here is derived from an EMBL/GenBank/DDBJ whole genome shotgun (WGS) entry which is preliminary data.</text>
</comment>
<gene>
    <name evidence="1" type="ORF">NM688_g4590</name>
</gene>
<name>A0ACC1T2I4_9APHY</name>
<evidence type="ECO:0000313" key="2">
    <source>
        <dbReference type="Proteomes" id="UP001148662"/>
    </source>
</evidence>
<keyword evidence="2" id="KW-1185">Reference proteome</keyword>
<dbReference type="Proteomes" id="UP001148662">
    <property type="component" value="Unassembled WGS sequence"/>
</dbReference>
<protein>
    <submittedName>
        <fullName evidence="1">Uncharacterized protein</fullName>
    </submittedName>
</protein>
<dbReference type="EMBL" id="JANHOG010000773">
    <property type="protein sequence ID" value="KAJ3551636.1"/>
    <property type="molecule type" value="Genomic_DNA"/>
</dbReference>
<organism evidence="1 2">
    <name type="scientific">Phlebia brevispora</name>
    <dbReference type="NCBI Taxonomy" id="194682"/>
    <lineage>
        <taxon>Eukaryota</taxon>
        <taxon>Fungi</taxon>
        <taxon>Dikarya</taxon>
        <taxon>Basidiomycota</taxon>
        <taxon>Agaricomycotina</taxon>
        <taxon>Agaricomycetes</taxon>
        <taxon>Polyporales</taxon>
        <taxon>Meruliaceae</taxon>
        <taxon>Phlebia</taxon>
    </lineage>
</organism>